<name>A0A5C9A2N0_9GAMM</name>
<protein>
    <submittedName>
        <fullName evidence="6">GFA family protein</fullName>
    </submittedName>
</protein>
<dbReference type="InterPro" id="IPR006913">
    <property type="entry name" value="CENP-V/GFA"/>
</dbReference>
<keyword evidence="7" id="KW-1185">Reference proteome</keyword>
<keyword evidence="2" id="KW-0479">Metal-binding</keyword>
<accession>A0A5C9A2N0</accession>
<evidence type="ECO:0000313" key="7">
    <source>
        <dbReference type="Proteomes" id="UP000321933"/>
    </source>
</evidence>
<dbReference type="InterPro" id="IPR011057">
    <property type="entry name" value="Mss4-like_sf"/>
</dbReference>
<comment type="similarity">
    <text evidence="1">Belongs to the Gfa family.</text>
</comment>
<dbReference type="Pfam" id="PF04828">
    <property type="entry name" value="GFA"/>
    <property type="match status" value="1"/>
</dbReference>
<proteinExistence type="inferred from homology"/>
<dbReference type="RefSeq" id="WP_148063526.1">
    <property type="nucleotide sequence ID" value="NZ_VRYZ01000002.1"/>
</dbReference>
<dbReference type="EMBL" id="VRYZ01000002">
    <property type="protein sequence ID" value="TXS93591.1"/>
    <property type="molecule type" value="Genomic_DNA"/>
</dbReference>
<dbReference type="OrthoDB" id="4188830at2"/>
<reference evidence="6 7" key="1">
    <citation type="submission" date="2019-08" db="EMBL/GenBank/DDBJ databases">
        <title>Parahaliea maris sp. nov., isolated from the surface seawater.</title>
        <authorList>
            <person name="Liu Y."/>
        </authorList>
    </citation>
    <scope>NUCLEOTIDE SEQUENCE [LARGE SCALE GENOMIC DNA]</scope>
    <source>
        <strain evidence="6 7">S2-26</strain>
    </source>
</reference>
<dbReference type="GO" id="GO:0046872">
    <property type="term" value="F:metal ion binding"/>
    <property type="evidence" value="ECO:0007669"/>
    <property type="project" value="UniProtKB-KW"/>
</dbReference>
<comment type="caution">
    <text evidence="6">The sequence shown here is derived from an EMBL/GenBank/DDBJ whole genome shotgun (WGS) entry which is preliminary data.</text>
</comment>
<dbReference type="PANTHER" id="PTHR33337">
    <property type="entry name" value="GFA DOMAIN-CONTAINING PROTEIN"/>
    <property type="match status" value="1"/>
</dbReference>
<evidence type="ECO:0000313" key="6">
    <source>
        <dbReference type="EMBL" id="TXS93591.1"/>
    </source>
</evidence>
<evidence type="ECO:0000256" key="3">
    <source>
        <dbReference type="ARBA" id="ARBA00022833"/>
    </source>
</evidence>
<gene>
    <name evidence="6" type="ORF">FVW59_07145</name>
</gene>
<dbReference type="Gene3D" id="3.90.1590.10">
    <property type="entry name" value="glutathione-dependent formaldehyde- activating enzyme (gfa)"/>
    <property type="match status" value="1"/>
</dbReference>
<dbReference type="PROSITE" id="PS51891">
    <property type="entry name" value="CENP_V_GFA"/>
    <property type="match status" value="1"/>
</dbReference>
<sequence length="137" mass="14943">MTTVNTLSGSCLCGTVRYTATGEPERFYHCHCSRCRKATGTGHASNLFLQGSLQWNSGEASLKRYTLPEAERFSNTFCGECGSRMPLAIEAAGMVFIPAGSLDEDPAFMPQARIFQGSRASWSCDASDITCFEEYPS</sequence>
<organism evidence="6 7">
    <name type="scientific">Parahaliea aestuarii</name>
    <dbReference type="NCBI Taxonomy" id="1852021"/>
    <lineage>
        <taxon>Bacteria</taxon>
        <taxon>Pseudomonadati</taxon>
        <taxon>Pseudomonadota</taxon>
        <taxon>Gammaproteobacteria</taxon>
        <taxon>Cellvibrionales</taxon>
        <taxon>Halieaceae</taxon>
        <taxon>Parahaliea</taxon>
    </lineage>
</organism>
<keyword evidence="3" id="KW-0862">Zinc</keyword>
<dbReference type="AlphaFoldDB" id="A0A5C9A2N0"/>
<dbReference type="PANTHER" id="PTHR33337:SF40">
    <property type="entry name" value="CENP-V_GFA DOMAIN-CONTAINING PROTEIN-RELATED"/>
    <property type="match status" value="1"/>
</dbReference>
<evidence type="ECO:0000256" key="4">
    <source>
        <dbReference type="ARBA" id="ARBA00023239"/>
    </source>
</evidence>
<evidence type="ECO:0000259" key="5">
    <source>
        <dbReference type="PROSITE" id="PS51891"/>
    </source>
</evidence>
<dbReference type="GO" id="GO:0016846">
    <property type="term" value="F:carbon-sulfur lyase activity"/>
    <property type="evidence" value="ECO:0007669"/>
    <property type="project" value="InterPro"/>
</dbReference>
<dbReference type="Proteomes" id="UP000321933">
    <property type="component" value="Unassembled WGS sequence"/>
</dbReference>
<evidence type="ECO:0000256" key="1">
    <source>
        <dbReference type="ARBA" id="ARBA00005495"/>
    </source>
</evidence>
<keyword evidence="4" id="KW-0456">Lyase</keyword>
<feature type="domain" description="CENP-V/GFA" evidence="5">
    <location>
        <begin position="7"/>
        <end position="123"/>
    </location>
</feature>
<evidence type="ECO:0000256" key="2">
    <source>
        <dbReference type="ARBA" id="ARBA00022723"/>
    </source>
</evidence>
<dbReference type="SUPFAM" id="SSF51316">
    <property type="entry name" value="Mss4-like"/>
    <property type="match status" value="1"/>
</dbReference>